<sequence length="783" mass="82323">MFFGLDGVEVGLIIVFLCLFAGILSGFPVAFAIGGSAIISFTIIAALDSGGYLIHQAIDKSSAEYAALIAEGVRVDAISIFRFPDLPRIGESVFVGGWETAIDRNLSFVVNRMNERVLAGQSIETLLAVAMFVLMGITLERSKIADDLLTTMSRVFGGLPGGLAVSVVVVGAFLAASTGIVGATVVTMGLLSLPTMLRAGYSKELATGVIAASGTLGQIIPPSIVIVLLGTLAGDLYSAAQEERAQLVGCSDALTYLGEPAVVSVGTLFQAALLPGIMLAFLYAAYAFGFALLNPSKAPAVEMGAANSEPITRNEGLTWFLAVPGGLIILLVFLMNLGVVGSQSVIVDSFTDAGQTSSLRTNVSDECAIAMQELHGEEAWATALAEQAAIDEAGGVTAARALSDEERAELVMEKVDAAPMIGTGIGILALLLALILTTARGVAPSATPMPLIIGGVGIGLMLLADIALIGPLTSPGVTTLVIILPLLLVAWTMRDAFARLAKNDLLRVVFPPLVLIVAVLGSILGGITNPTPAAALGAGGAIMLAAYRKLADQEKSGKIILLATAAVGLMLIVGVNFDMRIGQENVAFEDYLAYAFALSMFLFSMFGLFYACSVLWLGGVLTPVVRETAKVTSMVFTILIGSQLLNLVVISFGGEHYIQQFLRSFDEEWTVFLIVMLVLFVLGFVLDFLEIIYIVIPIVGPVIYGGTFDPKWVTIMIAVNLQTSFLTPPFGFALFYLRGVAPKEVTTGHIYRGVIPFVLIQVVGIGILAMFPVIVTIVPNLLN</sequence>
<dbReference type="InterPro" id="IPR010656">
    <property type="entry name" value="DctM"/>
</dbReference>
<evidence type="ECO:0000256" key="7">
    <source>
        <dbReference type="RuleBase" id="RU369079"/>
    </source>
</evidence>
<dbReference type="PANTHER" id="PTHR33362:SF7">
    <property type="entry name" value="SLL1103 PROTEIN"/>
    <property type="match status" value="1"/>
</dbReference>
<feature type="transmembrane region" description="Helical" evidence="8">
    <location>
        <begin position="591"/>
        <end position="619"/>
    </location>
</feature>
<evidence type="ECO:0000256" key="1">
    <source>
        <dbReference type="ARBA" id="ARBA00004429"/>
    </source>
</evidence>
<keyword evidence="6 8" id="KW-0472">Membrane</keyword>
<comment type="caution">
    <text evidence="10">The sequence shown here is derived from an EMBL/GenBank/DDBJ whole genome shotgun (WGS) entry which is preliminary data.</text>
</comment>
<dbReference type="PANTHER" id="PTHR33362">
    <property type="entry name" value="SIALIC ACID TRAP TRANSPORTER PERMEASE PROTEIN SIAT-RELATED"/>
    <property type="match status" value="1"/>
</dbReference>
<keyword evidence="3 7" id="KW-0997">Cell inner membrane</keyword>
<feature type="transmembrane region" description="Helical" evidence="8">
    <location>
        <begin position="712"/>
        <end position="737"/>
    </location>
</feature>
<feature type="transmembrane region" description="Helical" evidence="8">
    <location>
        <begin position="117"/>
        <end position="139"/>
    </location>
</feature>
<evidence type="ECO:0000256" key="4">
    <source>
        <dbReference type="ARBA" id="ARBA00022692"/>
    </source>
</evidence>
<name>A0ABS9CYD5_9RHOB</name>
<evidence type="ECO:0000256" key="5">
    <source>
        <dbReference type="ARBA" id="ARBA00022989"/>
    </source>
</evidence>
<organism evidence="10 11">
    <name type="scientific">Octadecabacter dasysiphoniae</name>
    <dbReference type="NCBI Taxonomy" id="2909341"/>
    <lineage>
        <taxon>Bacteria</taxon>
        <taxon>Pseudomonadati</taxon>
        <taxon>Pseudomonadota</taxon>
        <taxon>Alphaproteobacteria</taxon>
        <taxon>Rhodobacterales</taxon>
        <taxon>Roseobacteraceae</taxon>
        <taxon>Octadecabacter</taxon>
    </lineage>
</organism>
<feature type="transmembrane region" description="Helical" evidence="8">
    <location>
        <begin position="317"/>
        <end position="339"/>
    </location>
</feature>
<keyword evidence="4 8" id="KW-0812">Transmembrane</keyword>
<keyword evidence="2" id="KW-1003">Cell membrane</keyword>
<feature type="transmembrane region" description="Helical" evidence="8">
    <location>
        <begin position="559"/>
        <end position="579"/>
    </location>
</feature>
<reference evidence="10 11" key="1">
    <citation type="submission" date="2022-01" db="EMBL/GenBank/DDBJ databases">
        <title>Octadecabacter sp. nov., isolated from a marine alga.</title>
        <authorList>
            <person name="Jin M.S."/>
            <person name="Kim H.M."/>
            <person name="Han D.M."/>
            <person name="Jung J.J."/>
            <person name="Jeon C.O."/>
        </authorList>
    </citation>
    <scope>NUCLEOTIDE SEQUENCE [LARGE SCALE GENOMIC DNA]</scope>
    <source>
        <strain evidence="10 11">G9-8</strain>
    </source>
</reference>
<evidence type="ECO:0000313" key="11">
    <source>
        <dbReference type="Proteomes" id="UP001200557"/>
    </source>
</evidence>
<feature type="transmembrane region" description="Helical" evidence="8">
    <location>
        <begin position="272"/>
        <end position="293"/>
    </location>
</feature>
<comment type="subcellular location">
    <subcellularLocation>
        <location evidence="1 7">Cell inner membrane</location>
        <topology evidence="1 7">Multi-pass membrane protein</topology>
    </subcellularLocation>
</comment>
<keyword evidence="11" id="KW-1185">Reference proteome</keyword>
<evidence type="ECO:0000259" key="9">
    <source>
        <dbReference type="Pfam" id="PF06808"/>
    </source>
</evidence>
<evidence type="ECO:0000313" key="10">
    <source>
        <dbReference type="EMBL" id="MCF2872258.1"/>
    </source>
</evidence>
<feature type="transmembrane region" description="Helical" evidence="8">
    <location>
        <begin position="757"/>
        <end position="782"/>
    </location>
</feature>
<feature type="transmembrane region" description="Helical" evidence="8">
    <location>
        <begin position="505"/>
        <end position="524"/>
    </location>
</feature>
<accession>A0ABS9CYD5</accession>
<keyword evidence="7" id="KW-0813">Transport</keyword>
<comment type="function">
    <text evidence="7">Part of the tripartite ATP-independent periplasmic (TRAP) transport system.</text>
</comment>
<dbReference type="InterPro" id="IPR004681">
    <property type="entry name" value="TRAP_DctM"/>
</dbReference>
<feature type="transmembrane region" description="Helical" evidence="8">
    <location>
        <begin position="631"/>
        <end position="652"/>
    </location>
</feature>
<protein>
    <submittedName>
        <fullName evidence="10">TRAP transporter large permease subunit</fullName>
    </submittedName>
</protein>
<feature type="domain" description="TRAP C4-dicarboxylate transport system permease DctM subunit" evidence="9">
    <location>
        <begin position="565"/>
        <end position="772"/>
    </location>
</feature>
<dbReference type="Proteomes" id="UP001200557">
    <property type="component" value="Unassembled WGS sequence"/>
</dbReference>
<feature type="transmembrane region" description="Helical" evidence="8">
    <location>
        <begin position="476"/>
        <end position="493"/>
    </location>
</feature>
<feature type="transmembrane region" description="Helical" evidence="8">
    <location>
        <begin position="163"/>
        <end position="193"/>
    </location>
</feature>
<evidence type="ECO:0000256" key="3">
    <source>
        <dbReference type="ARBA" id="ARBA00022519"/>
    </source>
</evidence>
<feature type="transmembrane region" description="Helical" evidence="8">
    <location>
        <begin position="417"/>
        <end position="439"/>
    </location>
</feature>
<keyword evidence="5 8" id="KW-1133">Transmembrane helix</keyword>
<feature type="domain" description="TRAP C4-dicarboxylate transport system permease DctM subunit" evidence="9">
    <location>
        <begin position="17"/>
        <end position="302"/>
    </location>
</feature>
<proteinExistence type="predicted"/>
<evidence type="ECO:0000256" key="8">
    <source>
        <dbReference type="SAM" id="Phobius"/>
    </source>
</evidence>
<feature type="transmembrane region" description="Helical" evidence="8">
    <location>
        <begin position="672"/>
        <end position="700"/>
    </location>
</feature>
<evidence type="ECO:0000256" key="6">
    <source>
        <dbReference type="ARBA" id="ARBA00023136"/>
    </source>
</evidence>
<dbReference type="Pfam" id="PF06808">
    <property type="entry name" value="DctM"/>
    <property type="match status" value="2"/>
</dbReference>
<gene>
    <name evidence="10" type="ORF">L0664_14375</name>
</gene>
<feature type="transmembrane region" description="Helical" evidence="8">
    <location>
        <begin position="12"/>
        <end position="45"/>
    </location>
</feature>
<dbReference type="RefSeq" id="WP_235226578.1">
    <property type="nucleotide sequence ID" value="NZ_JAKGAQ010000003.1"/>
</dbReference>
<feature type="transmembrane region" description="Helical" evidence="8">
    <location>
        <begin position="451"/>
        <end position="470"/>
    </location>
</feature>
<dbReference type="EMBL" id="JAKGAQ010000003">
    <property type="protein sequence ID" value="MCF2872258.1"/>
    <property type="molecule type" value="Genomic_DNA"/>
</dbReference>
<feature type="transmembrane region" description="Helical" evidence="8">
    <location>
        <begin position="205"/>
        <end position="229"/>
    </location>
</feature>
<evidence type="ECO:0000256" key="2">
    <source>
        <dbReference type="ARBA" id="ARBA00022475"/>
    </source>
</evidence>
<feature type="transmembrane region" description="Helical" evidence="8">
    <location>
        <begin position="530"/>
        <end position="547"/>
    </location>
</feature>